<gene>
    <name evidence="1" type="ORF">GHT06_013379</name>
</gene>
<keyword evidence="1" id="KW-0808">Transferase</keyword>
<keyword evidence="1" id="KW-0695">RNA-directed DNA polymerase</keyword>
<name>A0AAD5PZW2_9CRUS</name>
<dbReference type="AlphaFoldDB" id="A0AAD5PZW2"/>
<comment type="caution">
    <text evidence="1">The sequence shown here is derived from an EMBL/GenBank/DDBJ whole genome shotgun (WGS) entry which is preliminary data.</text>
</comment>
<dbReference type="EMBL" id="WJBH02000003">
    <property type="protein sequence ID" value="KAI9562409.1"/>
    <property type="molecule type" value="Genomic_DNA"/>
</dbReference>
<accession>A0AAD5PZW2</accession>
<protein>
    <submittedName>
        <fullName evidence="1">Reverse transcriptase</fullName>
    </submittedName>
</protein>
<evidence type="ECO:0000313" key="1">
    <source>
        <dbReference type="EMBL" id="KAI9562409.1"/>
    </source>
</evidence>
<dbReference type="Proteomes" id="UP000820818">
    <property type="component" value="Linkage Group LG3"/>
</dbReference>
<keyword evidence="2" id="KW-1185">Reference proteome</keyword>
<dbReference type="GO" id="GO:0003964">
    <property type="term" value="F:RNA-directed DNA polymerase activity"/>
    <property type="evidence" value="ECO:0007669"/>
    <property type="project" value="UniProtKB-KW"/>
</dbReference>
<reference evidence="1 2" key="1">
    <citation type="submission" date="2022-05" db="EMBL/GenBank/DDBJ databases">
        <title>A multi-omics perspective on studying reproductive biology in Daphnia sinensis.</title>
        <authorList>
            <person name="Jia J."/>
        </authorList>
    </citation>
    <scope>NUCLEOTIDE SEQUENCE [LARGE SCALE GENOMIC DNA]</scope>
    <source>
        <strain evidence="1 2">WSL</strain>
    </source>
</reference>
<proteinExistence type="predicted"/>
<evidence type="ECO:0000313" key="2">
    <source>
        <dbReference type="Proteomes" id="UP000820818"/>
    </source>
</evidence>
<organism evidence="1 2">
    <name type="scientific">Daphnia sinensis</name>
    <dbReference type="NCBI Taxonomy" id="1820382"/>
    <lineage>
        <taxon>Eukaryota</taxon>
        <taxon>Metazoa</taxon>
        <taxon>Ecdysozoa</taxon>
        <taxon>Arthropoda</taxon>
        <taxon>Crustacea</taxon>
        <taxon>Branchiopoda</taxon>
        <taxon>Diplostraca</taxon>
        <taxon>Cladocera</taxon>
        <taxon>Anomopoda</taxon>
        <taxon>Daphniidae</taxon>
        <taxon>Daphnia</taxon>
        <taxon>Daphnia similis group</taxon>
    </lineage>
</organism>
<sequence length="136" mass="15304">MDKLSFSWNGRNGYAFSPFALIKDCLSKVIREKATLILVCPCWPSQFWFPMLLDLASDTPMLLRTESDLLTSSRGQPHSLCESKTSQLIAWRLSGDGTAARAFRRRWASRQLCWPTHGGPPEMRTCPSGWLGAVVQ</sequence>
<keyword evidence="1" id="KW-0548">Nucleotidyltransferase</keyword>